<comment type="caution">
    <text evidence="2">The sequence shown here is derived from an EMBL/GenBank/DDBJ whole genome shotgun (WGS) entry which is preliminary data.</text>
</comment>
<dbReference type="EMBL" id="JAQQWP010000009">
    <property type="protein sequence ID" value="KAK8100050.1"/>
    <property type="molecule type" value="Genomic_DNA"/>
</dbReference>
<evidence type="ECO:0000313" key="3">
    <source>
        <dbReference type="Proteomes" id="UP001392437"/>
    </source>
</evidence>
<dbReference type="SUPFAM" id="SSF52540">
    <property type="entry name" value="P-loop containing nucleoside triphosphate hydrolases"/>
    <property type="match status" value="1"/>
</dbReference>
<evidence type="ECO:0008006" key="4">
    <source>
        <dbReference type="Google" id="ProtNLM"/>
    </source>
</evidence>
<proteinExistence type="predicted"/>
<evidence type="ECO:0000313" key="2">
    <source>
        <dbReference type="EMBL" id="KAK8100050.1"/>
    </source>
</evidence>
<dbReference type="AlphaFoldDB" id="A0AAW0QA27"/>
<sequence length="617" mass="67882">MDEEQSKTILGRFGRFLREEEDDATEDDAPEFTNEHKLLEFLTNSPVFTTGAANWTSDFLSLEPDRMSQIIPQFGLLGNVTGSPHTLEERLLMTNLNLPWSAFICGSQGAGKSHTLSCLVENTVITSSDAGQLPWPMSVLAMHYDNNSGYSNTQLCEVAYLCSRDVPVNVLVSPSHIWALKKLYTELPGLPPDHPRPNVYPLYLKEDHLDVSNMMKLMAVDPKASSTPLYVDVVRNMIREMAMEGPQNFTYTKFRQRVDQFPWLRGQEMPLKMRLALIDSFIAPGDYTTSTRPAPAEEDIWAFKPGTITIIDLSDPQISNDDACILFAICLSVFMKNPAKGGRVVALDEAHKFLVQSGEARVLTSDLTSIIRQQRHTGTRVFIATQEPTLAPELIDLSNVTFVHRFLSPSWYQILKKHLAGANKHDPENSNKLFETIVKLRTGQALMFSPTAFTELPASYGQPVQLLGNNYLKVSIRKRLTADGGRSMASSESATLSSGQTVDVQVPMHVVVRPPQPLNTKRGLSGGYPDAKRYKTEPGAPAGPAGPAPPAVPAVPAVPSGVPAAPAATARAAPAPDYREVLNEAKLLARIKCLDGSWNFSKKLTVGQLHLLYSSLD</sequence>
<dbReference type="InterPro" id="IPR027417">
    <property type="entry name" value="P-loop_NTPase"/>
</dbReference>
<dbReference type="Proteomes" id="UP001392437">
    <property type="component" value="Unassembled WGS sequence"/>
</dbReference>
<organism evidence="2 3">
    <name type="scientific">Apiospora kogelbergensis</name>
    <dbReference type="NCBI Taxonomy" id="1337665"/>
    <lineage>
        <taxon>Eukaryota</taxon>
        <taxon>Fungi</taxon>
        <taxon>Dikarya</taxon>
        <taxon>Ascomycota</taxon>
        <taxon>Pezizomycotina</taxon>
        <taxon>Sordariomycetes</taxon>
        <taxon>Xylariomycetidae</taxon>
        <taxon>Amphisphaeriales</taxon>
        <taxon>Apiosporaceae</taxon>
        <taxon>Apiospora</taxon>
    </lineage>
</organism>
<gene>
    <name evidence="2" type="ORF">PG999_010424</name>
</gene>
<evidence type="ECO:0000256" key="1">
    <source>
        <dbReference type="SAM" id="MobiDB-lite"/>
    </source>
</evidence>
<accession>A0AAW0QA27</accession>
<dbReference type="Gene3D" id="3.40.50.300">
    <property type="entry name" value="P-loop containing nucleotide triphosphate hydrolases"/>
    <property type="match status" value="1"/>
</dbReference>
<protein>
    <recommendedName>
        <fullName evidence="4">AAA-like domain-containing protein</fullName>
    </recommendedName>
</protein>
<name>A0AAW0QA27_9PEZI</name>
<reference evidence="2 3" key="1">
    <citation type="submission" date="2023-01" db="EMBL/GenBank/DDBJ databases">
        <title>Analysis of 21 Apiospora genomes using comparative genomics revels a genus with tremendous synthesis potential of carbohydrate active enzymes and secondary metabolites.</title>
        <authorList>
            <person name="Sorensen T."/>
        </authorList>
    </citation>
    <scope>NUCLEOTIDE SEQUENCE [LARGE SCALE GENOMIC DNA]</scope>
    <source>
        <strain evidence="2 3">CBS 117206</strain>
    </source>
</reference>
<keyword evidence="3" id="KW-1185">Reference proteome</keyword>
<feature type="region of interest" description="Disordered" evidence="1">
    <location>
        <begin position="514"/>
        <end position="548"/>
    </location>
</feature>